<dbReference type="GO" id="GO:0016787">
    <property type="term" value="F:hydrolase activity"/>
    <property type="evidence" value="ECO:0007669"/>
    <property type="project" value="UniProtKB-KW"/>
</dbReference>
<keyword evidence="2" id="KW-0614">Plasmid</keyword>
<dbReference type="Proteomes" id="UP001056937">
    <property type="component" value="Plasmid p1"/>
</dbReference>
<dbReference type="RefSeq" id="WP_252168960.1">
    <property type="nucleotide sequence ID" value="NZ_CP084932.1"/>
</dbReference>
<keyword evidence="3" id="KW-1185">Reference proteome</keyword>
<organism evidence="2 3">
    <name type="scientific">Sphingomonas morindae</name>
    <dbReference type="NCBI Taxonomy" id="1541170"/>
    <lineage>
        <taxon>Bacteria</taxon>
        <taxon>Pseudomonadati</taxon>
        <taxon>Pseudomonadota</taxon>
        <taxon>Alphaproteobacteria</taxon>
        <taxon>Sphingomonadales</taxon>
        <taxon>Sphingomonadaceae</taxon>
        <taxon>Sphingomonas</taxon>
    </lineage>
</organism>
<dbReference type="Gene3D" id="3.40.50.1820">
    <property type="entry name" value="alpha/beta hydrolase"/>
    <property type="match status" value="1"/>
</dbReference>
<sequence length="312" mass="34345">MQVRDSNEAPPEGTPVRFFCDDGVLLRGTLWASTGDSAGQVILNPATGVLARYYHRYARFLAAHGLDVLTYDYRGIGGSRPADLRGCEYRWVDWGLLDFEAALAFMRARGGAGPLSVVGHSFGGVIPGLARNAATQVDRLLTVGAQYAWWGDYARDRRAALFGKWHVLMPLLTTVFGYFPGKRLGWLEDLPAGVAHAWSFGGPRFESRVRRGEGAELRARIAAFPAPILAVVVSDDELATPRAIRRTLDYYESAPRTTVLLRPSDFGRPAIGHFNLFHDSHAAGFWQDTLCWLTSGVCPWPDRAIDALAPQV</sequence>
<gene>
    <name evidence="2" type="ORF">LHA26_19095</name>
</gene>
<protein>
    <submittedName>
        <fullName evidence="2">Alpha/beta fold hydrolase</fullName>
    </submittedName>
</protein>
<geneLocation type="plasmid" evidence="2 3">
    <name>p1</name>
</geneLocation>
<feature type="domain" description="Serine aminopeptidase S33" evidence="1">
    <location>
        <begin position="41"/>
        <end position="153"/>
    </location>
</feature>
<evidence type="ECO:0000259" key="1">
    <source>
        <dbReference type="Pfam" id="PF12146"/>
    </source>
</evidence>
<dbReference type="Pfam" id="PF12146">
    <property type="entry name" value="Hydrolase_4"/>
    <property type="match status" value="1"/>
</dbReference>
<dbReference type="PIRSF" id="PIRSF037442">
    <property type="entry name" value="UCP037442_abhydr"/>
    <property type="match status" value="1"/>
</dbReference>
<name>A0ABY4XDY3_9SPHN</name>
<dbReference type="InterPro" id="IPR017208">
    <property type="entry name" value="UCP037442_abhydr"/>
</dbReference>
<dbReference type="InterPro" id="IPR022742">
    <property type="entry name" value="Hydrolase_4"/>
</dbReference>
<dbReference type="SUPFAM" id="SSF53474">
    <property type="entry name" value="alpha/beta-Hydrolases"/>
    <property type="match status" value="1"/>
</dbReference>
<reference evidence="2" key="1">
    <citation type="journal article" date="2022" name="Toxins">
        <title>Genomic Analysis of Sphingopyxis sp. USTB-05 for Biodegrading Cyanobacterial Hepatotoxins.</title>
        <authorList>
            <person name="Liu C."/>
            <person name="Xu Q."/>
            <person name="Zhao Z."/>
            <person name="Zhang H."/>
            <person name="Liu X."/>
            <person name="Yin C."/>
            <person name="Liu Y."/>
            <person name="Yan H."/>
        </authorList>
    </citation>
    <scope>NUCLEOTIDE SEQUENCE</scope>
    <source>
        <strain evidence="2">NBD5</strain>
    </source>
</reference>
<dbReference type="EMBL" id="CP084932">
    <property type="protein sequence ID" value="USI75148.1"/>
    <property type="molecule type" value="Genomic_DNA"/>
</dbReference>
<evidence type="ECO:0000313" key="3">
    <source>
        <dbReference type="Proteomes" id="UP001056937"/>
    </source>
</evidence>
<dbReference type="InterPro" id="IPR029058">
    <property type="entry name" value="AB_hydrolase_fold"/>
</dbReference>
<accession>A0ABY4XDY3</accession>
<evidence type="ECO:0000313" key="2">
    <source>
        <dbReference type="EMBL" id="USI75148.1"/>
    </source>
</evidence>
<proteinExistence type="predicted"/>
<keyword evidence="2" id="KW-0378">Hydrolase</keyword>